<evidence type="ECO:0000313" key="7">
    <source>
        <dbReference type="Proteomes" id="UP000594263"/>
    </source>
</evidence>
<keyword evidence="1 4" id="KW-0732">Signal</keyword>
<proteinExistence type="predicted"/>
<evidence type="ECO:0000259" key="5">
    <source>
        <dbReference type="PROSITE" id="PS51473"/>
    </source>
</evidence>
<evidence type="ECO:0000256" key="4">
    <source>
        <dbReference type="SAM" id="SignalP"/>
    </source>
</evidence>
<evidence type="ECO:0000256" key="2">
    <source>
        <dbReference type="ARBA" id="ARBA00022737"/>
    </source>
</evidence>
<feature type="domain" description="Gnk2-homologous" evidence="5">
    <location>
        <begin position="133"/>
        <end position="239"/>
    </location>
</feature>
<dbReference type="OMA" id="KSFMFHT"/>
<dbReference type="AlphaFoldDB" id="A0A7N0UKH8"/>
<evidence type="ECO:0000256" key="1">
    <source>
        <dbReference type="ARBA" id="ARBA00022729"/>
    </source>
</evidence>
<dbReference type="CDD" id="cd23509">
    <property type="entry name" value="Gnk2-like"/>
    <property type="match status" value="2"/>
</dbReference>
<dbReference type="InterPro" id="IPR002902">
    <property type="entry name" value="GNK2"/>
</dbReference>
<evidence type="ECO:0000256" key="3">
    <source>
        <dbReference type="SAM" id="MobiDB-lite"/>
    </source>
</evidence>
<dbReference type="EnsemblPlants" id="Kaladp0071s0010.1.v1.1">
    <property type="protein sequence ID" value="Kaladp0071s0010.1.v1.1.CDS.1"/>
    <property type="gene ID" value="Kaladp0071s0010.v1.1"/>
</dbReference>
<sequence>MQSMILLVLVSVSAAYSATSRADTNWNIGKACTPRPDNATTESFKTNLNDLLITLQQQAPLSNGFYNSTAGESADKLYGLAQCRGDLSSDDCASCLRDSVSVAFNTCANSNYTALSFRWCFLRYSDEDFFGQWKGFLGGISYGNGSADNPTVAAKGKSLMAELAAGVPSEPLMFKAGFVDVGDAGKRYGLAQCNRDLNASSCGQCLTAQVEFLDQVLGNNSMVDVISNGCNMWYDNYQFYRNSSTPAQGPPPATPPAIAGPPPPANASPQTPPPSAAPRQLQSSFTVVAVMTLLLLLLSSSAL</sequence>
<feature type="region of interest" description="Disordered" evidence="3">
    <location>
        <begin position="244"/>
        <end position="279"/>
    </location>
</feature>
<feature type="compositionally biased region" description="Pro residues" evidence="3">
    <location>
        <begin position="248"/>
        <end position="276"/>
    </location>
</feature>
<organism evidence="6 7">
    <name type="scientific">Kalanchoe fedtschenkoi</name>
    <name type="common">Lavender scallops</name>
    <name type="synonym">South American air plant</name>
    <dbReference type="NCBI Taxonomy" id="63787"/>
    <lineage>
        <taxon>Eukaryota</taxon>
        <taxon>Viridiplantae</taxon>
        <taxon>Streptophyta</taxon>
        <taxon>Embryophyta</taxon>
        <taxon>Tracheophyta</taxon>
        <taxon>Spermatophyta</taxon>
        <taxon>Magnoliopsida</taxon>
        <taxon>eudicotyledons</taxon>
        <taxon>Gunneridae</taxon>
        <taxon>Pentapetalae</taxon>
        <taxon>Saxifragales</taxon>
        <taxon>Crassulaceae</taxon>
        <taxon>Kalanchoe</taxon>
    </lineage>
</organism>
<accession>A0A7N0UKH8</accession>
<keyword evidence="7" id="KW-1185">Reference proteome</keyword>
<dbReference type="Proteomes" id="UP000594263">
    <property type="component" value="Unplaced"/>
</dbReference>
<dbReference type="Gramene" id="Kaladp0071s0010.1.v1.1">
    <property type="protein sequence ID" value="Kaladp0071s0010.1.v1.1.CDS.1"/>
    <property type="gene ID" value="Kaladp0071s0010.v1.1"/>
</dbReference>
<reference evidence="6" key="1">
    <citation type="submission" date="2021-01" db="UniProtKB">
        <authorList>
            <consortium name="EnsemblPlants"/>
        </authorList>
    </citation>
    <scope>IDENTIFICATION</scope>
</reference>
<feature type="domain" description="Gnk2-homologous" evidence="5">
    <location>
        <begin position="26"/>
        <end position="129"/>
    </location>
</feature>
<feature type="signal peptide" evidence="4">
    <location>
        <begin position="1"/>
        <end position="22"/>
    </location>
</feature>
<dbReference type="PANTHER" id="PTHR32099">
    <property type="entry name" value="CYSTEINE-RICH REPEAT SECRETORY PROTEIN"/>
    <property type="match status" value="1"/>
</dbReference>
<keyword evidence="2" id="KW-0677">Repeat</keyword>
<feature type="chain" id="PRO_5029901263" description="Gnk2-homologous domain-containing protein" evidence="4">
    <location>
        <begin position="23"/>
        <end position="303"/>
    </location>
</feature>
<evidence type="ECO:0000313" key="6">
    <source>
        <dbReference type="EnsemblPlants" id="Kaladp0071s0010.1.v1.1.CDS.1"/>
    </source>
</evidence>
<dbReference type="Pfam" id="PF01657">
    <property type="entry name" value="Stress-antifung"/>
    <property type="match status" value="2"/>
</dbReference>
<dbReference type="PROSITE" id="PS51473">
    <property type="entry name" value="GNK2"/>
    <property type="match status" value="2"/>
</dbReference>
<dbReference type="Gene3D" id="3.30.430.20">
    <property type="entry name" value="Gnk2 domain, C-X8-C-X2-C motif"/>
    <property type="match status" value="2"/>
</dbReference>
<dbReference type="PANTHER" id="PTHR32099:SF30">
    <property type="entry name" value="OS03G0564600 PROTEIN"/>
    <property type="match status" value="1"/>
</dbReference>
<dbReference type="InterPro" id="IPR038408">
    <property type="entry name" value="GNK2_sf"/>
</dbReference>
<name>A0A7N0UKH8_KALFE</name>
<protein>
    <recommendedName>
        <fullName evidence="5">Gnk2-homologous domain-containing protein</fullName>
    </recommendedName>
</protein>